<proteinExistence type="predicted"/>
<gene>
    <name evidence="2" type="ORF">MUO14_18770</name>
</gene>
<keyword evidence="1" id="KW-1133">Transmembrane helix</keyword>
<sequence length="80" mass="8822">MYPFLMAVIILVSIIALVGTLYVGKNVNQTIAKYEAEGYSAEDEVASLQNHGKKTSFRLLTTIYSITFVIAAILCAIFIF</sequence>
<organism evidence="2 3">
    <name type="scientific">Halobacillus shinanisalinarum</name>
    <dbReference type="NCBI Taxonomy" id="2932258"/>
    <lineage>
        <taxon>Bacteria</taxon>
        <taxon>Bacillati</taxon>
        <taxon>Bacillota</taxon>
        <taxon>Bacilli</taxon>
        <taxon>Bacillales</taxon>
        <taxon>Bacillaceae</taxon>
        <taxon>Halobacillus</taxon>
    </lineage>
</organism>
<keyword evidence="3" id="KW-1185">Reference proteome</keyword>
<evidence type="ECO:0000256" key="1">
    <source>
        <dbReference type="SAM" id="Phobius"/>
    </source>
</evidence>
<evidence type="ECO:0000313" key="3">
    <source>
        <dbReference type="Proteomes" id="UP000831880"/>
    </source>
</evidence>
<dbReference type="EMBL" id="CP095074">
    <property type="protein sequence ID" value="UOQ92477.1"/>
    <property type="molecule type" value="Genomic_DNA"/>
</dbReference>
<feature type="transmembrane region" description="Helical" evidence="1">
    <location>
        <begin position="6"/>
        <end position="24"/>
    </location>
</feature>
<feature type="transmembrane region" description="Helical" evidence="1">
    <location>
        <begin position="59"/>
        <end position="79"/>
    </location>
</feature>
<keyword evidence="1" id="KW-0472">Membrane</keyword>
<accession>A0ABY4GYJ3</accession>
<dbReference type="RefSeq" id="WP_244752085.1">
    <property type="nucleotide sequence ID" value="NZ_CP095074.1"/>
</dbReference>
<keyword evidence="1" id="KW-0812">Transmembrane</keyword>
<protein>
    <submittedName>
        <fullName evidence="2">Uncharacterized protein</fullName>
    </submittedName>
</protein>
<evidence type="ECO:0000313" key="2">
    <source>
        <dbReference type="EMBL" id="UOQ92477.1"/>
    </source>
</evidence>
<reference evidence="2 3" key="1">
    <citation type="submission" date="2022-04" db="EMBL/GenBank/DDBJ databases">
        <title>Halobacillus sp. isolated from saltern.</title>
        <authorList>
            <person name="Won M."/>
            <person name="Lee C.-M."/>
            <person name="Woen H.-Y."/>
            <person name="Kwon S.-W."/>
        </authorList>
    </citation>
    <scope>NUCLEOTIDE SEQUENCE [LARGE SCALE GENOMIC DNA]</scope>
    <source>
        <strain evidence="2 3">SSTM10-2</strain>
    </source>
</reference>
<name>A0ABY4GYJ3_9BACI</name>
<dbReference type="Proteomes" id="UP000831880">
    <property type="component" value="Chromosome"/>
</dbReference>